<evidence type="ECO:0000256" key="1">
    <source>
        <dbReference type="SAM" id="SignalP"/>
    </source>
</evidence>
<evidence type="ECO:0000313" key="2">
    <source>
        <dbReference type="EMBL" id="ESL05284.1"/>
    </source>
</evidence>
<evidence type="ECO:0000313" key="3">
    <source>
        <dbReference type="Proteomes" id="UP000031737"/>
    </source>
</evidence>
<dbReference type="Proteomes" id="UP000031737">
    <property type="component" value="Unassembled WGS sequence"/>
</dbReference>
<protein>
    <recommendedName>
        <fullName evidence="4">Secreted protein</fullName>
    </recommendedName>
</protein>
<dbReference type="AlphaFoldDB" id="A0A061ISB8"/>
<gene>
    <name evidence="2" type="ORF">TRSC58_07075</name>
</gene>
<proteinExistence type="predicted"/>
<comment type="caution">
    <text evidence="2">The sequence shown here is derived from an EMBL/GenBank/DDBJ whole genome shotgun (WGS) entry which is preliminary data.</text>
</comment>
<evidence type="ECO:0008006" key="4">
    <source>
        <dbReference type="Google" id="ProtNLM"/>
    </source>
</evidence>
<reference evidence="2 3" key="1">
    <citation type="submission" date="2013-07" db="EMBL/GenBank/DDBJ databases">
        <authorList>
            <person name="Stoco P.H."/>
            <person name="Wagner G."/>
            <person name="Gerber A."/>
            <person name="Zaha A."/>
            <person name="Thompson C."/>
            <person name="Bartholomeu D.C."/>
            <person name="Luckemeyer D.D."/>
            <person name="Bahia D."/>
            <person name="Loreto E."/>
            <person name="Prestes E.B."/>
            <person name="Lima F.M."/>
            <person name="Rodrigues-Luiz G."/>
            <person name="Vallejo G.A."/>
            <person name="Filho J.F."/>
            <person name="Monteiro K.M."/>
            <person name="Tyler K.M."/>
            <person name="de Almeida L.G."/>
            <person name="Ortiz M.F."/>
            <person name="Siervo M.A."/>
            <person name="de Moraes M.H."/>
            <person name="Cunha O.L."/>
            <person name="Mendonca-Neto R."/>
            <person name="Silva R."/>
            <person name="Teixeira S.M."/>
            <person name="Murta S.M."/>
            <person name="Sincero T.C."/>
            <person name="Mendes T.A."/>
            <person name="Urmenyi T.P."/>
            <person name="Silva V.G."/>
            <person name="da Rocha W.D."/>
            <person name="Andersson B."/>
            <person name="Romanha A.J."/>
            <person name="Steindel M."/>
            <person name="de Vasconcelos A.T."/>
            <person name="Grisard E.C."/>
        </authorList>
    </citation>
    <scope>NUCLEOTIDE SEQUENCE [LARGE SCALE GENOMIC DNA]</scope>
    <source>
        <strain evidence="2 3">SC58</strain>
    </source>
</reference>
<keyword evidence="1" id="KW-0732">Signal</keyword>
<feature type="chain" id="PRO_5001605589" description="Secreted protein" evidence="1">
    <location>
        <begin position="24"/>
        <end position="254"/>
    </location>
</feature>
<feature type="signal peptide" evidence="1">
    <location>
        <begin position="1"/>
        <end position="23"/>
    </location>
</feature>
<dbReference type="EMBL" id="AUPL01007075">
    <property type="protein sequence ID" value="ESL05284.1"/>
    <property type="molecule type" value="Genomic_DNA"/>
</dbReference>
<sequence length="254" mass="28222">MRPRIKLHCMGLTPLNLLAITLSSDCPLHQQKLPAVFTGNLRFRHCAAGVSQQHVDIAAMHNCGWPHYLRCLGASRVTCLFKLRARKTYVRCQDLLCGIGNLMEKHRRNASKTDGLLVVFLLPAALSLSNGKHITVHLHKAGDTQRSDRTSSSLFPLCSYRCCPFKRIRDIRLISGRCPTAAEAHRQHAEEEQHRGIKRLPGHVGPSLPTLSLPSCGESAQAATVVWAVCVLLVVTAEPFKVHSSEWRLVFLCV</sequence>
<name>A0A061ISB8_TRYRA</name>
<dbReference type="VEuPathDB" id="TriTrypDB:TRSC58_07075"/>
<accession>A0A061ISB8</accession>
<organism evidence="2 3">
    <name type="scientific">Trypanosoma rangeli SC58</name>
    <dbReference type="NCBI Taxonomy" id="429131"/>
    <lineage>
        <taxon>Eukaryota</taxon>
        <taxon>Discoba</taxon>
        <taxon>Euglenozoa</taxon>
        <taxon>Kinetoplastea</taxon>
        <taxon>Metakinetoplastina</taxon>
        <taxon>Trypanosomatida</taxon>
        <taxon>Trypanosomatidae</taxon>
        <taxon>Trypanosoma</taxon>
        <taxon>Herpetosoma</taxon>
    </lineage>
</organism>
<keyword evidence="3" id="KW-1185">Reference proteome</keyword>